<keyword evidence="7" id="KW-0175">Coiled coil</keyword>
<feature type="domain" description="Histidine kinase" evidence="9">
    <location>
        <begin position="281"/>
        <end position="502"/>
    </location>
</feature>
<feature type="transmembrane region" description="Helical" evidence="8">
    <location>
        <begin position="132"/>
        <end position="154"/>
    </location>
</feature>
<dbReference type="CDD" id="cd00082">
    <property type="entry name" value="HisKA"/>
    <property type="match status" value="1"/>
</dbReference>
<keyword evidence="4" id="KW-0808">Transferase</keyword>
<feature type="transmembrane region" description="Helical" evidence="8">
    <location>
        <begin position="100"/>
        <end position="120"/>
    </location>
</feature>
<name>A0A1T4LA99_9HYPH</name>
<reference evidence="11" key="1">
    <citation type="submission" date="2017-02" db="EMBL/GenBank/DDBJ databases">
        <authorList>
            <person name="Varghese N."/>
            <person name="Submissions S."/>
        </authorList>
    </citation>
    <scope>NUCLEOTIDE SEQUENCE [LARGE SCALE GENOMIC DNA]</scope>
    <source>
        <strain evidence="11">USBA 369</strain>
    </source>
</reference>
<dbReference type="InterPro" id="IPR005467">
    <property type="entry name" value="His_kinase_dom"/>
</dbReference>
<dbReference type="SUPFAM" id="SSF55874">
    <property type="entry name" value="ATPase domain of HSP90 chaperone/DNA topoisomerase II/histidine kinase"/>
    <property type="match status" value="1"/>
</dbReference>
<feature type="transmembrane region" description="Helical" evidence="8">
    <location>
        <begin position="160"/>
        <end position="182"/>
    </location>
</feature>
<evidence type="ECO:0000256" key="6">
    <source>
        <dbReference type="ARBA" id="ARBA00023012"/>
    </source>
</evidence>
<dbReference type="STRING" id="1365950.SAMN05428963_101129"/>
<dbReference type="PROSITE" id="PS50109">
    <property type="entry name" value="HIS_KIN"/>
    <property type="match status" value="1"/>
</dbReference>
<dbReference type="SMART" id="SM00387">
    <property type="entry name" value="HATPase_c"/>
    <property type="match status" value="1"/>
</dbReference>
<keyword evidence="11" id="KW-1185">Reference proteome</keyword>
<keyword evidence="8" id="KW-0472">Membrane</keyword>
<proteinExistence type="predicted"/>
<evidence type="ECO:0000256" key="1">
    <source>
        <dbReference type="ARBA" id="ARBA00000085"/>
    </source>
</evidence>
<dbReference type="InterPro" id="IPR036890">
    <property type="entry name" value="HATPase_C_sf"/>
</dbReference>
<evidence type="ECO:0000256" key="4">
    <source>
        <dbReference type="ARBA" id="ARBA00022679"/>
    </source>
</evidence>
<evidence type="ECO:0000313" key="10">
    <source>
        <dbReference type="EMBL" id="SJZ51540.1"/>
    </source>
</evidence>
<sequence>MRQTRSAAEVADRRSMTIAAESPFDKNIVERRPPRDAELSRLVRSARERLTSNRGISPRFDRELLGQHVAALRSASVIAPIPIALASITLSAFIGNRQALVWLALSLIGHGVLLAVLQRFQAHAQESGAPRLWDRLFLIGHAAVGLGWGYFAAIGCGECLALRFQVLQFAILLLVIAATVMVSFTLRGVVFAFLPVVAAVALQTYKNPDPALMAMHGVLVAAIVFFMMVSDQLRRNAVDRLKHQAEKDELIAELETARNISEEARRRAEEANLAKSRFLATMSHELRTPLNAILGFSEVIDNEILGPLGNATYADYVRDIHSSGQHLLNLINEILDLSRIEAGRYTLNEEAIDLTAIARDCIGYIQLKAQAKSISVVSHFEPNLPNMWGDERAVRQMVLNLLSNAVKFTPSGGEVVICVGWTAGGGEYVSVRDNGPGIPEEEIPVVLSAFGQGSLAIKSAEQGTGLGLPIVQALAQLHDGVLRLTSKLRQGTEAIVIFPYTRVLEIMPAVTADH</sequence>
<dbReference type="PANTHER" id="PTHR43711">
    <property type="entry name" value="TWO-COMPONENT HISTIDINE KINASE"/>
    <property type="match status" value="1"/>
</dbReference>
<dbReference type="InterPro" id="IPR004358">
    <property type="entry name" value="Sig_transdc_His_kin-like_C"/>
</dbReference>
<dbReference type="Pfam" id="PF00512">
    <property type="entry name" value="HisKA"/>
    <property type="match status" value="1"/>
</dbReference>
<feature type="coiled-coil region" evidence="7">
    <location>
        <begin position="240"/>
        <end position="274"/>
    </location>
</feature>
<dbReference type="InterPro" id="IPR003661">
    <property type="entry name" value="HisK_dim/P_dom"/>
</dbReference>
<evidence type="ECO:0000256" key="3">
    <source>
        <dbReference type="ARBA" id="ARBA00022553"/>
    </source>
</evidence>
<keyword evidence="6" id="KW-0902">Two-component regulatory system</keyword>
<dbReference type="EMBL" id="FUXL01000001">
    <property type="protein sequence ID" value="SJZ51540.1"/>
    <property type="molecule type" value="Genomic_DNA"/>
</dbReference>
<dbReference type="Gene3D" id="3.30.565.10">
    <property type="entry name" value="Histidine kinase-like ATPase, C-terminal domain"/>
    <property type="match status" value="1"/>
</dbReference>
<evidence type="ECO:0000256" key="5">
    <source>
        <dbReference type="ARBA" id="ARBA00022777"/>
    </source>
</evidence>
<keyword evidence="8" id="KW-1133">Transmembrane helix</keyword>
<protein>
    <recommendedName>
        <fullName evidence="2">histidine kinase</fullName>
        <ecNumber evidence="2">2.7.13.3</ecNumber>
    </recommendedName>
</protein>
<comment type="catalytic activity">
    <reaction evidence="1">
        <text>ATP + protein L-histidine = ADP + protein N-phospho-L-histidine.</text>
        <dbReference type="EC" id="2.7.13.3"/>
    </reaction>
</comment>
<evidence type="ECO:0000256" key="8">
    <source>
        <dbReference type="SAM" id="Phobius"/>
    </source>
</evidence>
<evidence type="ECO:0000259" key="9">
    <source>
        <dbReference type="PROSITE" id="PS50109"/>
    </source>
</evidence>
<dbReference type="PRINTS" id="PR00344">
    <property type="entry name" value="BCTRLSENSOR"/>
</dbReference>
<feature type="transmembrane region" description="Helical" evidence="8">
    <location>
        <begin position="211"/>
        <end position="230"/>
    </location>
</feature>
<dbReference type="InterPro" id="IPR036097">
    <property type="entry name" value="HisK_dim/P_sf"/>
</dbReference>
<evidence type="ECO:0000256" key="2">
    <source>
        <dbReference type="ARBA" id="ARBA00012438"/>
    </source>
</evidence>
<dbReference type="GO" id="GO:0000155">
    <property type="term" value="F:phosphorelay sensor kinase activity"/>
    <property type="evidence" value="ECO:0007669"/>
    <property type="project" value="InterPro"/>
</dbReference>
<dbReference type="Pfam" id="PF02518">
    <property type="entry name" value="HATPase_c"/>
    <property type="match status" value="1"/>
</dbReference>
<evidence type="ECO:0000313" key="11">
    <source>
        <dbReference type="Proteomes" id="UP000190135"/>
    </source>
</evidence>
<dbReference type="AlphaFoldDB" id="A0A1T4LA99"/>
<dbReference type="PANTHER" id="PTHR43711:SF26">
    <property type="entry name" value="SENSOR HISTIDINE KINASE RCSC"/>
    <property type="match status" value="1"/>
</dbReference>
<dbReference type="SMART" id="SM00388">
    <property type="entry name" value="HisKA"/>
    <property type="match status" value="1"/>
</dbReference>
<organism evidence="10 11">
    <name type="scientific">Consotaella salsifontis</name>
    <dbReference type="NCBI Taxonomy" id="1365950"/>
    <lineage>
        <taxon>Bacteria</taxon>
        <taxon>Pseudomonadati</taxon>
        <taxon>Pseudomonadota</taxon>
        <taxon>Alphaproteobacteria</taxon>
        <taxon>Hyphomicrobiales</taxon>
        <taxon>Aurantimonadaceae</taxon>
        <taxon>Consotaella</taxon>
    </lineage>
</organism>
<keyword evidence="5 10" id="KW-0418">Kinase</keyword>
<dbReference type="Proteomes" id="UP000190135">
    <property type="component" value="Unassembled WGS sequence"/>
</dbReference>
<gene>
    <name evidence="10" type="ORF">SAMN05428963_101129</name>
</gene>
<dbReference type="EC" id="2.7.13.3" evidence="2"/>
<evidence type="ECO:0000256" key="7">
    <source>
        <dbReference type="SAM" id="Coils"/>
    </source>
</evidence>
<keyword evidence="8" id="KW-0812">Transmembrane</keyword>
<dbReference type="Gene3D" id="1.10.287.130">
    <property type="match status" value="1"/>
</dbReference>
<accession>A0A1T4LA99</accession>
<dbReference type="SUPFAM" id="SSF47384">
    <property type="entry name" value="Homodimeric domain of signal transducing histidine kinase"/>
    <property type="match status" value="1"/>
</dbReference>
<dbReference type="InterPro" id="IPR003594">
    <property type="entry name" value="HATPase_dom"/>
</dbReference>
<dbReference type="InterPro" id="IPR050736">
    <property type="entry name" value="Sensor_HK_Regulatory"/>
</dbReference>
<keyword evidence="3" id="KW-0597">Phosphoprotein</keyword>